<feature type="compositionally biased region" description="Pro residues" evidence="1">
    <location>
        <begin position="86"/>
        <end position="98"/>
    </location>
</feature>
<evidence type="ECO:0000313" key="3">
    <source>
        <dbReference type="Proteomes" id="UP000435837"/>
    </source>
</evidence>
<sequence>MPRRPYVPTPPARRCRALFVLALLAGLLGMHALSPVITSAPVPHEHRMTVAATAHAHCHCGGDCGKGGHVHHADTTCASGALEGAPTPPALAPSPLRPAEPGAVAGAGGPKRRDGGRAPPSLAELQLLRI</sequence>
<dbReference type="EMBL" id="BLIN01000005">
    <property type="protein sequence ID" value="GFE07293.1"/>
    <property type="molecule type" value="Genomic_DNA"/>
</dbReference>
<evidence type="ECO:0000313" key="2">
    <source>
        <dbReference type="EMBL" id="GFE07293.1"/>
    </source>
</evidence>
<evidence type="ECO:0000256" key="1">
    <source>
        <dbReference type="SAM" id="MobiDB-lite"/>
    </source>
</evidence>
<gene>
    <name evidence="2" type="ORF">Scani_35610</name>
</gene>
<accession>A0A640S731</accession>
<dbReference type="RefSeq" id="WP_159482176.1">
    <property type="nucleotide sequence ID" value="NZ_BAAATH010000005.1"/>
</dbReference>
<comment type="caution">
    <text evidence="2">The sequence shown here is derived from an EMBL/GenBank/DDBJ whole genome shotgun (WGS) entry which is preliminary data.</text>
</comment>
<feature type="region of interest" description="Disordered" evidence="1">
    <location>
        <begin position="79"/>
        <end position="130"/>
    </location>
</feature>
<name>A0A640S731_9ACTN</name>
<dbReference type="InterPro" id="IPR046151">
    <property type="entry name" value="DUF6153"/>
</dbReference>
<organism evidence="2 3">
    <name type="scientific">Streptomyces caniferus</name>
    <dbReference type="NCBI Taxonomy" id="285557"/>
    <lineage>
        <taxon>Bacteria</taxon>
        <taxon>Bacillati</taxon>
        <taxon>Actinomycetota</taxon>
        <taxon>Actinomycetes</taxon>
        <taxon>Kitasatosporales</taxon>
        <taxon>Streptomycetaceae</taxon>
        <taxon>Streptomyces</taxon>
    </lineage>
</organism>
<dbReference type="Pfam" id="PF19650">
    <property type="entry name" value="DUF6153"/>
    <property type="match status" value="1"/>
</dbReference>
<proteinExistence type="predicted"/>
<protein>
    <submittedName>
        <fullName evidence="2">Uncharacterized protein</fullName>
    </submittedName>
</protein>
<reference evidence="2 3" key="1">
    <citation type="submission" date="2019-12" db="EMBL/GenBank/DDBJ databases">
        <title>Whole genome shotgun sequence of Streptomyces caniferus NBRC 15389.</title>
        <authorList>
            <person name="Ichikawa N."/>
            <person name="Kimura A."/>
            <person name="Kitahashi Y."/>
            <person name="Komaki H."/>
            <person name="Tamura T."/>
        </authorList>
    </citation>
    <scope>NUCLEOTIDE SEQUENCE [LARGE SCALE GENOMIC DNA]</scope>
    <source>
        <strain evidence="2 3">NBRC 15389</strain>
    </source>
</reference>
<dbReference type="Proteomes" id="UP000435837">
    <property type="component" value="Unassembled WGS sequence"/>
</dbReference>
<dbReference type="AlphaFoldDB" id="A0A640S731"/>